<dbReference type="EMBL" id="SACQ01000001">
    <property type="protein sequence ID" value="RVU32269.1"/>
    <property type="molecule type" value="Genomic_DNA"/>
</dbReference>
<reference evidence="1 2" key="1">
    <citation type="submission" date="2019-01" db="EMBL/GenBank/DDBJ databases">
        <authorList>
            <person name="Chen W.-M."/>
        </authorList>
    </citation>
    <scope>NUCLEOTIDE SEQUENCE [LARGE SCALE GENOMIC DNA]</scope>
    <source>
        <strain evidence="1 2">HPM-16</strain>
    </source>
</reference>
<dbReference type="Gene3D" id="3.40.50.300">
    <property type="entry name" value="P-loop containing nucleotide triphosphate hydrolases"/>
    <property type="match status" value="1"/>
</dbReference>
<organism evidence="1 2">
    <name type="scientific">Neptunomonas marina</name>
    <dbReference type="NCBI Taxonomy" id="1815562"/>
    <lineage>
        <taxon>Bacteria</taxon>
        <taxon>Pseudomonadati</taxon>
        <taxon>Pseudomonadota</taxon>
        <taxon>Gammaproteobacteria</taxon>
        <taxon>Oceanospirillales</taxon>
        <taxon>Oceanospirillaceae</taxon>
        <taxon>Neptunomonas</taxon>
    </lineage>
</organism>
<dbReference type="SUPFAM" id="SSF52540">
    <property type="entry name" value="P-loop containing nucleoside triphosphate hydrolases"/>
    <property type="match status" value="1"/>
</dbReference>
<evidence type="ECO:0008006" key="3">
    <source>
        <dbReference type="Google" id="ProtNLM"/>
    </source>
</evidence>
<dbReference type="InterPro" id="IPR027417">
    <property type="entry name" value="P-loop_NTPase"/>
</dbReference>
<dbReference type="CDD" id="cd02019">
    <property type="entry name" value="NK"/>
    <property type="match status" value="1"/>
</dbReference>
<sequence length="175" mass="19636">MKLVWIYGPPAAGKLTVATCLKEQFGYKLFHNHLAVDIGLAIYDRFGEKDFLSFTKQVRQLALAKAKEIGVSHLVMTHMACADHDREIMEDYLAFFLSQGIQTYPVHLQPSRSALLERAISDERKPSHKLSDSKKVAALLDKQPFAAIEHENGLVIDNTELTAEQVAGVIHRHVD</sequence>
<name>A0A437QCX5_9GAMM</name>
<keyword evidence="2" id="KW-1185">Reference proteome</keyword>
<evidence type="ECO:0000313" key="2">
    <source>
        <dbReference type="Proteomes" id="UP000282818"/>
    </source>
</evidence>
<comment type="caution">
    <text evidence="1">The sequence shown here is derived from an EMBL/GenBank/DDBJ whole genome shotgun (WGS) entry which is preliminary data.</text>
</comment>
<evidence type="ECO:0000313" key="1">
    <source>
        <dbReference type="EMBL" id="RVU32269.1"/>
    </source>
</evidence>
<dbReference type="Proteomes" id="UP000282818">
    <property type="component" value="Unassembled WGS sequence"/>
</dbReference>
<protein>
    <recommendedName>
        <fullName evidence="3">Shikimate kinase</fullName>
    </recommendedName>
</protein>
<dbReference type="AlphaFoldDB" id="A0A437QCX5"/>
<accession>A0A437QCX5</accession>
<gene>
    <name evidence="1" type="ORF">EOE65_01045</name>
</gene>
<dbReference type="RefSeq" id="WP_127692438.1">
    <property type="nucleotide sequence ID" value="NZ_SACQ01000001.1"/>
</dbReference>
<proteinExistence type="predicted"/>